<keyword evidence="1" id="KW-0812">Transmembrane</keyword>
<name>Q2N840_ERYLH</name>
<dbReference type="eggNOG" id="ENOG5032V5I">
    <property type="taxonomic scope" value="Bacteria"/>
</dbReference>
<dbReference type="HOGENOM" id="CLU_097063_0_0_5"/>
<feature type="transmembrane region" description="Helical" evidence="1">
    <location>
        <begin position="73"/>
        <end position="94"/>
    </location>
</feature>
<dbReference type="Proteomes" id="UP000008808">
    <property type="component" value="Chromosome"/>
</dbReference>
<evidence type="ECO:0008006" key="4">
    <source>
        <dbReference type="Google" id="ProtNLM"/>
    </source>
</evidence>
<evidence type="ECO:0000313" key="3">
    <source>
        <dbReference type="Proteomes" id="UP000008808"/>
    </source>
</evidence>
<organism evidence="2 3">
    <name type="scientific">Erythrobacter litoralis (strain HTCC2594)</name>
    <dbReference type="NCBI Taxonomy" id="314225"/>
    <lineage>
        <taxon>Bacteria</taxon>
        <taxon>Pseudomonadati</taxon>
        <taxon>Pseudomonadota</taxon>
        <taxon>Alphaproteobacteria</taxon>
        <taxon>Sphingomonadales</taxon>
        <taxon>Erythrobacteraceae</taxon>
        <taxon>Erythrobacter/Porphyrobacter group</taxon>
        <taxon>Erythrobacter</taxon>
    </lineage>
</organism>
<keyword evidence="1" id="KW-1133">Transmembrane helix</keyword>
<reference evidence="3" key="1">
    <citation type="journal article" date="2009" name="J. Bacteriol.">
        <title>Complete genome sequence of Erythrobacter litoralis HTCC2594.</title>
        <authorList>
            <person name="Oh H.M."/>
            <person name="Giovannoni S.J."/>
            <person name="Ferriera S."/>
            <person name="Johnson J."/>
            <person name="Cho J.C."/>
        </authorList>
    </citation>
    <scope>NUCLEOTIDE SEQUENCE [LARGE SCALE GENOMIC DNA]</scope>
    <source>
        <strain evidence="3">HTCC2594</strain>
    </source>
</reference>
<protein>
    <recommendedName>
        <fullName evidence="4">DUF4129 domain-containing protein</fullName>
    </recommendedName>
</protein>
<evidence type="ECO:0000256" key="1">
    <source>
        <dbReference type="SAM" id="Phobius"/>
    </source>
</evidence>
<dbReference type="EMBL" id="CP000157">
    <property type="protein sequence ID" value="ABC64151.1"/>
    <property type="molecule type" value="Genomic_DNA"/>
</dbReference>
<keyword evidence="1" id="KW-0472">Membrane</keyword>
<sequence length="217" mass="23310">MAHVTTGIVTVGRANPESASEAWESVRADSDIQFQPLPPPEPPETPAWLEALNEFLADIFGPLAQAVAGSWPVLKWVLLAGGVALLLLLVWRIVEPYVTTPRAKEPQEEWSPDTQEALALLEDADRLADGGDFAGAVHLLLARSVGQIAAARPGLVEPSSTARELAGQQSLPAKARAAFAVIATGVERSLFALQDLGRDDWERARTAYSDFALERLA</sequence>
<keyword evidence="3" id="KW-1185">Reference proteome</keyword>
<dbReference type="STRING" id="314225.ELI_10295"/>
<gene>
    <name evidence="2" type="ordered locus">ELI_10295</name>
</gene>
<evidence type="ECO:0000313" key="2">
    <source>
        <dbReference type="EMBL" id="ABC64151.1"/>
    </source>
</evidence>
<dbReference type="AlphaFoldDB" id="Q2N840"/>
<proteinExistence type="predicted"/>
<dbReference type="KEGG" id="eli:ELI_10295"/>
<accession>Q2N840</accession>